<dbReference type="InterPro" id="IPR011006">
    <property type="entry name" value="CheY-like_superfamily"/>
</dbReference>
<dbReference type="Proteomes" id="UP001165136">
    <property type="component" value="Unassembled WGS sequence"/>
</dbReference>
<name>A0A9W6QWK1_9PSEU</name>
<dbReference type="EMBL" id="BSTI01000003">
    <property type="protein sequence ID" value="GLY64889.1"/>
    <property type="molecule type" value="Genomic_DNA"/>
</dbReference>
<evidence type="ECO:0000313" key="4">
    <source>
        <dbReference type="Proteomes" id="UP001165136"/>
    </source>
</evidence>
<dbReference type="PANTHER" id="PTHR45566:SF2">
    <property type="entry name" value="NARL SUBFAMILY"/>
    <property type="match status" value="1"/>
</dbReference>
<dbReference type="Pfam" id="PF00072">
    <property type="entry name" value="Response_reg"/>
    <property type="match status" value="1"/>
</dbReference>
<dbReference type="GO" id="GO:0000160">
    <property type="term" value="P:phosphorelay signal transduction system"/>
    <property type="evidence" value="ECO:0007669"/>
    <property type="project" value="InterPro"/>
</dbReference>
<proteinExistence type="predicted"/>
<gene>
    <name evidence="3" type="ORF">Atai01_15080</name>
</gene>
<keyword evidence="1" id="KW-0597">Phosphoprotein</keyword>
<evidence type="ECO:0000313" key="3">
    <source>
        <dbReference type="EMBL" id="GLY64889.1"/>
    </source>
</evidence>
<dbReference type="SUPFAM" id="SSF52172">
    <property type="entry name" value="CheY-like"/>
    <property type="match status" value="1"/>
</dbReference>
<sequence length="157" mass="16210">MTVANPMTQPSAQIATGAANDFSSIDNSDWLADDEPLFTGGAAMMLAAQPDTRVLWQAIDGADAIRQHVRQAPDMLLLDIQMPGTDGLAGTQHLVDGGTATKIIILTTFEADEYVLTAGGPPGSVLKNTPPEQLVAAIRTVHSGDSGISPGPTSATS</sequence>
<dbReference type="InterPro" id="IPR051015">
    <property type="entry name" value="EvgA-like"/>
</dbReference>
<reference evidence="3" key="1">
    <citation type="submission" date="2023-03" db="EMBL/GenBank/DDBJ databases">
        <title>Amycolatopsis taiwanensis NBRC 103393.</title>
        <authorList>
            <person name="Ichikawa N."/>
            <person name="Sato H."/>
            <person name="Tonouchi N."/>
        </authorList>
    </citation>
    <scope>NUCLEOTIDE SEQUENCE</scope>
    <source>
        <strain evidence="3">NBRC 103393</strain>
    </source>
</reference>
<protein>
    <recommendedName>
        <fullName evidence="2">Response regulatory domain-containing protein</fullName>
    </recommendedName>
</protein>
<evidence type="ECO:0000259" key="2">
    <source>
        <dbReference type="PROSITE" id="PS50110"/>
    </source>
</evidence>
<dbReference type="InterPro" id="IPR001789">
    <property type="entry name" value="Sig_transdc_resp-reg_receiver"/>
</dbReference>
<dbReference type="CDD" id="cd17535">
    <property type="entry name" value="REC_NarL-like"/>
    <property type="match status" value="1"/>
</dbReference>
<dbReference type="Gene3D" id="3.40.50.2300">
    <property type="match status" value="1"/>
</dbReference>
<dbReference type="SMART" id="SM00448">
    <property type="entry name" value="REC"/>
    <property type="match status" value="1"/>
</dbReference>
<dbReference type="PROSITE" id="PS50110">
    <property type="entry name" value="RESPONSE_REGULATORY"/>
    <property type="match status" value="1"/>
</dbReference>
<dbReference type="RefSeq" id="WP_285486330.1">
    <property type="nucleotide sequence ID" value="NZ_BSTI01000003.1"/>
</dbReference>
<accession>A0A9W6QWK1</accession>
<organism evidence="3 4">
    <name type="scientific">Amycolatopsis taiwanensis</name>
    <dbReference type="NCBI Taxonomy" id="342230"/>
    <lineage>
        <taxon>Bacteria</taxon>
        <taxon>Bacillati</taxon>
        <taxon>Actinomycetota</taxon>
        <taxon>Actinomycetes</taxon>
        <taxon>Pseudonocardiales</taxon>
        <taxon>Pseudonocardiaceae</taxon>
        <taxon>Amycolatopsis</taxon>
    </lineage>
</organism>
<feature type="domain" description="Response regulatory" evidence="2">
    <location>
        <begin position="28"/>
        <end position="142"/>
    </location>
</feature>
<evidence type="ECO:0000256" key="1">
    <source>
        <dbReference type="PROSITE-ProRule" id="PRU00169"/>
    </source>
</evidence>
<comment type="caution">
    <text evidence="3">The sequence shown here is derived from an EMBL/GenBank/DDBJ whole genome shotgun (WGS) entry which is preliminary data.</text>
</comment>
<feature type="modified residue" description="4-aspartylphosphate" evidence="1">
    <location>
        <position position="79"/>
    </location>
</feature>
<dbReference type="PANTHER" id="PTHR45566">
    <property type="entry name" value="HTH-TYPE TRANSCRIPTIONAL REGULATOR YHJB-RELATED"/>
    <property type="match status" value="1"/>
</dbReference>
<keyword evidence="4" id="KW-1185">Reference proteome</keyword>
<dbReference type="InterPro" id="IPR058245">
    <property type="entry name" value="NreC/VraR/RcsB-like_REC"/>
</dbReference>
<dbReference type="AlphaFoldDB" id="A0A9W6QWK1"/>